<dbReference type="PROSITE" id="PS51733">
    <property type="entry name" value="BPL_LPL_CATALYTIC"/>
    <property type="match status" value="1"/>
</dbReference>
<name>A0ABY7RIK3_9NEIS</name>
<dbReference type="InterPro" id="IPR003142">
    <property type="entry name" value="BPL_C"/>
</dbReference>
<dbReference type="NCBIfam" id="TIGR00671">
    <property type="entry name" value="baf"/>
    <property type="match status" value="1"/>
</dbReference>
<evidence type="ECO:0000256" key="8">
    <source>
        <dbReference type="ARBA" id="ARBA00022741"/>
    </source>
</evidence>
<comment type="cofactor">
    <cofactor evidence="2">
        <name>K(+)</name>
        <dbReference type="ChEBI" id="CHEBI:29103"/>
    </cofactor>
</comment>
<evidence type="ECO:0000256" key="15">
    <source>
        <dbReference type="HAMAP-Rule" id="MF_01274"/>
    </source>
</evidence>
<keyword evidence="12 15" id="KW-0173">Coenzyme A biosynthesis</keyword>
<keyword evidence="9 15" id="KW-0418">Kinase</keyword>
<evidence type="ECO:0000259" key="16">
    <source>
        <dbReference type="PROSITE" id="PS51733"/>
    </source>
</evidence>
<dbReference type="SUPFAM" id="SSF53067">
    <property type="entry name" value="Actin-like ATPase domain"/>
    <property type="match status" value="2"/>
</dbReference>
<evidence type="ECO:0000256" key="4">
    <source>
        <dbReference type="ARBA" id="ARBA00005225"/>
    </source>
</evidence>
<dbReference type="InterPro" id="IPR004619">
    <property type="entry name" value="Type_III_PanK"/>
</dbReference>
<feature type="binding site" evidence="15">
    <location>
        <position position="527"/>
    </location>
    <ligand>
        <name>substrate</name>
    </ligand>
</feature>
<dbReference type="Gene3D" id="3.30.420.40">
    <property type="match status" value="2"/>
</dbReference>
<comment type="pathway">
    <text evidence="4 15">Cofactor biosynthesis; coenzyme A biosynthesis; CoA from (R)-pantothenate: step 1/5.</text>
</comment>
<evidence type="ECO:0000256" key="5">
    <source>
        <dbReference type="ARBA" id="ARBA00022490"/>
    </source>
</evidence>
<feature type="domain" description="BPL/LPL catalytic" evidence="16">
    <location>
        <begin position="76"/>
        <end position="282"/>
    </location>
</feature>
<comment type="caution">
    <text evidence="15">Lacks conserved residue(s) required for the propagation of feature annotation.</text>
</comment>
<dbReference type="RefSeq" id="WP_237090388.1">
    <property type="nucleotide sequence ID" value="NZ_CP116766.1"/>
</dbReference>
<keyword evidence="8 15" id="KW-0547">Nucleotide-binding</keyword>
<keyword evidence="7 15" id="KW-0808">Transferase</keyword>
<dbReference type="PANTHER" id="PTHR12835">
    <property type="entry name" value="BIOTIN PROTEIN LIGASE"/>
    <property type="match status" value="1"/>
</dbReference>
<keyword evidence="11 15" id="KW-0630">Potassium</keyword>
<dbReference type="SUPFAM" id="SSF50037">
    <property type="entry name" value="C-terminal domain of transcriptional repressors"/>
    <property type="match status" value="1"/>
</dbReference>
<organism evidence="17 18">
    <name type="scientific">Neisseria lisongii</name>
    <dbReference type="NCBI Taxonomy" id="2912188"/>
    <lineage>
        <taxon>Bacteria</taxon>
        <taxon>Pseudomonadati</taxon>
        <taxon>Pseudomonadota</taxon>
        <taxon>Betaproteobacteria</taxon>
        <taxon>Neisseriales</taxon>
        <taxon>Neisseriaceae</taxon>
        <taxon>Neisseria</taxon>
    </lineage>
</organism>
<evidence type="ECO:0000256" key="12">
    <source>
        <dbReference type="ARBA" id="ARBA00022993"/>
    </source>
</evidence>
<comment type="cofactor">
    <cofactor evidence="15">
        <name>NH4(+)</name>
        <dbReference type="ChEBI" id="CHEBI:28938"/>
    </cofactor>
    <cofactor evidence="15">
        <name>K(+)</name>
        <dbReference type="ChEBI" id="CHEBI:29103"/>
    </cofactor>
    <text evidence="15">A monovalent cation. Ammonium or potassium.</text>
</comment>
<dbReference type="Gene3D" id="2.30.30.100">
    <property type="match status" value="1"/>
</dbReference>
<keyword evidence="6 17" id="KW-0436">Ligase</keyword>
<dbReference type="PANTHER" id="PTHR12835:SF5">
    <property type="entry name" value="BIOTIN--PROTEIN LIGASE"/>
    <property type="match status" value="1"/>
</dbReference>
<dbReference type="GO" id="GO:0004077">
    <property type="term" value="F:biotin--[biotin carboxyl-carrier protein] ligase activity"/>
    <property type="evidence" value="ECO:0007669"/>
    <property type="project" value="UniProtKB-EC"/>
</dbReference>
<keyword evidence="13" id="KW-0092">Biotin</keyword>
<keyword evidence="10 15" id="KW-0067">ATP-binding</keyword>
<evidence type="ECO:0000256" key="7">
    <source>
        <dbReference type="ARBA" id="ARBA00022679"/>
    </source>
</evidence>
<dbReference type="HAMAP" id="MF_01274">
    <property type="entry name" value="Pantothen_kinase_3"/>
    <property type="match status" value="1"/>
</dbReference>
<dbReference type="InterPro" id="IPR045864">
    <property type="entry name" value="aa-tRNA-synth_II/BPL/LPL"/>
</dbReference>
<dbReference type="EMBL" id="CP116766">
    <property type="protein sequence ID" value="WCL71489.1"/>
    <property type="molecule type" value="Genomic_DNA"/>
</dbReference>
<dbReference type="CDD" id="cd24015">
    <property type="entry name" value="ASKHA_NBD_PanK-III"/>
    <property type="match status" value="1"/>
</dbReference>
<reference evidence="17 18" key="1">
    <citation type="submission" date="2023-01" db="EMBL/GenBank/DDBJ databases">
        <authorList>
            <person name="Yang C."/>
        </authorList>
    </citation>
    <scope>NUCLEOTIDE SEQUENCE [LARGE SCALE GENOMIC DNA]</scope>
    <source>
        <strain evidence="17 18">ZJ106</strain>
    </source>
</reference>
<dbReference type="EC" id="2.7.1.33" evidence="15"/>
<keyword evidence="5 15" id="KW-0963">Cytoplasm</keyword>
<comment type="function">
    <text evidence="15">Catalyzes the phosphorylation of pantothenate (Pan), the first step in CoA biosynthesis.</text>
</comment>
<comment type="subunit">
    <text evidence="15">Homodimer.</text>
</comment>
<evidence type="ECO:0000256" key="1">
    <source>
        <dbReference type="ARBA" id="ARBA00001206"/>
    </source>
</evidence>
<proteinExistence type="inferred from homology"/>
<dbReference type="CDD" id="cd16442">
    <property type="entry name" value="BPL"/>
    <property type="match status" value="1"/>
</dbReference>
<feature type="binding site" evidence="15">
    <location>
        <position position="445"/>
    </location>
    <ligand>
        <name>substrate</name>
    </ligand>
</feature>
<accession>A0ABY7RIK3</accession>
<feature type="binding site" evidence="15">
    <location>
        <begin position="452"/>
        <end position="455"/>
    </location>
    <ligand>
        <name>substrate</name>
    </ligand>
</feature>
<dbReference type="InterPro" id="IPR004143">
    <property type="entry name" value="BPL_LPL_catalytic"/>
</dbReference>
<evidence type="ECO:0000313" key="18">
    <source>
        <dbReference type="Proteomes" id="UP001221268"/>
    </source>
</evidence>
<comment type="similarity">
    <text evidence="15">Belongs to the type III pantothenate kinase family.</text>
</comment>
<comment type="subcellular location">
    <subcellularLocation>
        <location evidence="3 15">Cytoplasm</location>
    </subcellularLocation>
</comment>
<evidence type="ECO:0000313" key="17">
    <source>
        <dbReference type="EMBL" id="WCL71489.1"/>
    </source>
</evidence>
<feature type="binding site" evidence="15">
    <location>
        <position position="477"/>
    </location>
    <ligand>
        <name>ATP</name>
        <dbReference type="ChEBI" id="CHEBI:30616"/>
    </ligand>
</feature>
<dbReference type="InterPro" id="IPR008988">
    <property type="entry name" value="Transcriptional_repressor_C"/>
</dbReference>
<feature type="binding site" evidence="15">
    <location>
        <begin position="363"/>
        <end position="370"/>
    </location>
    <ligand>
        <name>ATP</name>
        <dbReference type="ChEBI" id="CHEBI:30616"/>
    </ligand>
</feature>
<evidence type="ECO:0000256" key="11">
    <source>
        <dbReference type="ARBA" id="ARBA00022958"/>
    </source>
</evidence>
<evidence type="ECO:0000256" key="6">
    <source>
        <dbReference type="ARBA" id="ARBA00022598"/>
    </source>
</evidence>
<evidence type="ECO:0000256" key="14">
    <source>
        <dbReference type="ARBA" id="ARBA00047846"/>
    </source>
</evidence>
<gene>
    <name evidence="15" type="primary">coaX</name>
    <name evidence="17" type="ORF">PJU73_09250</name>
</gene>
<dbReference type="Gene3D" id="3.30.930.10">
    <property type="entry name" value="Bira Bifunctional Protein, Domain 2"/>
    <property type="match status" value="1"/>
</dbReference>
<dbReference type="Pfam" id="PF03099">
    <property type="entry name" value="BPL_LplA_LipB"/>
    <property type="match status" value="1"/>
</dbReference>
<comment type="catalytic activity">
    <reaction evidence="14">
        <text>biotin + L-lysyl-[protein] + ATP = N(6)-biotinyl-L-lysyl-[protein] + AMP + diphosphate + H(+)</text>
        <dbReference type="Rhea" id="RHEA:11756"/>
        <dbReference type="Rhea" id="RHEA-COMP:9752"/>
        <dbReference type="Rhea" id="RHEA-COMP:10505"/>
        <dbReference type="ChEBI" id="CHEBI:15378"/>
        <dbReference type="ChEBI" id="CHEBI:29969"/>
        <dbReference type="ChEBI" id="CHEBI:30616"/>
        <dbReference type="ChEBI" id="CHEBI:33019"/>
        <dbReference type="ChEBI" id="CHEBI:57586"/>
        <dbReference type="ChEBI" id="CHEBI:83144"/>
        <dbReference type="ChEBI" id="CHEBI:456215"/>
        <dbReference type="EC" id="6.3.4.15"/>
    </reaction>
</comment>
<dbReference type="InterPro" id="IPR004408">
    <property type="entry name" value="Biotin_CoA_COase_ligase"/>
</dbReference>
<evidence type="ECO:0000256" key="9">
    <source>
        <dbReference type="ARBA" id="ARBA00022777"/>
    </source>
</evidence>
<evidence type="ECO:0000256" key="13">
    <source>
        <dbReference type="ARBA" id="ARBA00023267"/>
    </source>
</evidence>
<dbReference type="Proteomes" id="UP001221268">
    <property type="component" value="Chromosome"/>
</dbReference>
<dbReference type="Pfam" id="PF03309">
    <property type="entry name" value="Pan_kinase"/>
    <property type="match status" value="1"/>
</dbReference>
<keyword evidence="18" id="KW-1185">Reference proteome</keyword>
<evidence type="ECO:0000256" key="10">
    <source>
        <dbReference type="ARBA" id="ARBA00022840"/>
    </source>
</evidence>
<dbReference type="SUPFAM" id="SSF55681">
    <property type="entry name" value="Class II aaRS and biotin synthetases"/>
    <property type="match status" value="1"/>
</dbReference>
<dbReference type="InterPro" id="IPR043129">
    <property type="entry name" value="ATPase_NBD"/>
</dbReference>
<sequence length="622" mass="67399">MTALKPPHWRVLAALSDGLPQHVSQLSRLAGVKPHQLNGFWQQMPPHIRGLLRQHDGMWRLVRPLAVLDETLLQEIGGRHGFQTLLKNECVSSNDEMLALARQNSAAAHQVLCLAHRQSKGRGRQGRSWQHRLGECLMFSFGWTFDQPQHELGALALATALACRRALAALGLETQIKWPNDLVVGGSKLGGILIETVRNGGKTVAVVGIGINFVLPKDVEQAVSVQALQHSAETAAVRTNRPSENSETRSPHFQTALQHSISVSRLLDTLLGELKQAFGSFAAAGFAPMLADYAAANRDYGKPVRLLLDGKPLHEGTLAGFTEQGALLLDTADGRKTIVSGEISLRPSDTPPAAPPKRYLLLDAGNSRLKWAWVENGTFRHVSHAPYRDLQQLGEEWRNHGSETVEIIGCAVCGETKKAAVQAQLGKNIVWLSSMSSGLGIRNHYRNPAEHGADRWFNALGSRRFSNRACVVVSCGTAVTTDALTEDNHYLGGTIMPGFHLMKEAMAQKTANLNRPAGKVYPFPTTTSNALASGMMDAVCGALMVMHSRLKTRETDFYTAKTQETDGGETSTGSGKKVDVIITGGGAAKVVQALPPEFTAANTIKVVDNLVIYGLLNWVEQG</sequence>
<feature type="active site" description="Proton acceptor" evidence="15">
    <location>
        <position position="454"/>
    </location>
</feature>
<protein>
    <recommendedName>
        <fullName evidence="15">Type III pantothenate kinase</fullName>
        <ecNumber evidence="15">2.7.1.33</ecNumber>
    </recommendedName>
    <alternativeName>
        <fullName evidence="15">PanK-III</fullName>
    </alternativeName>
    <alternativeName>
        <fullName evidence="15">Pantothenic acid kinase</fullName>
    </alternativeName>
</protein>
<dbReference type="Pfam" id="PF02237">
    <property type="entry name" value="BPL_C"/>
    <property type="match status" value="1"/>
</dbReference>
<evidence type="ECO:0000256" key="3">
    <source>
        <dbReference type="ARBA" id="ARBA00004496"/>
    </source>
</evidence>
<evidence type="ECO:0000256" key="2">
    <source>
        <dbReference type="ARBA" id="ARBA00001958"/>
    </source>
</evidence>
<comment type="catalytic activity">
    <reaction evidence="1 15">
        <text>(R)-pantothenate + ATP = (R)-4'-phosphopantothenate + ADP + H(+)</text>
        <dbReference type="Rhea" id="RHEA:16373"/>
        <dbReference type="ChEBI" id="CHEBI:10986"/>
        <dbReference type="ChEBI" id="CHEBI:15378"/>
        <dbReference type="ChEBI" id="CHEBI:29032"/>
        <dbReference type="ChEBI" id="CHEBI:30616"/>
        <dbReference type="ChEBI" id="CHEBI:456216"/>
        <dbReference type="EC" id="2.7.1.33"/>
    </reaction>
</comment>
<dbReference type="NCBIfam" id="TIGR00121">
    <property type="entry name" value="birA_ligase"/>
    <property type="match status" value="1"/>
</dbReference>